<evidence type="ECO:0000313" key="13">
    <source>
        <dbReference type="EMBL" id="MFC4308244.1"/>
    </source>
</evidence>
<evidence type="ECO:0000256" key="6">
    <source>
        <dbReference type="ARBA" id="ARBA00022840"/>
    </source>
</evidence>
<evidence type="ECO:0000256" key="1">
    <source>
        <dbReference type="ARBA" id="ARBA00003618"/>
    </source>
</evidence>
<proteinExistence type="inferred from homology"/>
<comment type="function">
    <text evidence="1 9">May be involved in recombinational repair of damaged DNA.</text>
</comment>
<evidence type="ECO:0000256" key="3">
    <source>
        <dbReference type="ARBA" id="ARBA00021315"/>
    </source>
</evidence>
<keyword evidence="14" id="KW-1185">Reference proteome</keyword>
<keyword evidence="6" id="KW-0067">ATP-binding</keyword>
<feature type="domain" description="RecF/RecN/SMC N-terminal" evidence="12">
    <location>
        <begin position="1"/>
        <end position="516"/>
    </location>
</feature>
<gene>
    <name evidence="13" type="primary">recN</name>
    <name evidence="13" type="ORF">ACFPN2_04040</name>
</gene>
<dbReference type="EMBL" id="JBHSDU010000001">
    <property type="protein sequence ID" value="MFC4308244.1"/>
    <property type="molecule type" value="Genomic_DNA"/>
</dbReference>
<keyword evidence="5 9" id="KW-0227">DNA damage</keyword>
<dbReference type="Gene3D" id="3.40.50.300">
    <property type="entry name" value="P-loop containing nucleotide triphosphate hydrolases"/>
    <property type="match status" value="2"/>
</dbReference>
<dbReference type="InterPro" id="IPR004604">
    <property type="entry name" value="DNA_recomb/repair_RecN"/>
</dbReference>
<feature type="region of interest" description="Disordered" evidence="11">
    <location>
        <begin position="555"/>
        <end position="594"/>
    </location>
</feature>
<dbReference type="CDD" id="cd03241">
    <property type="entry name" value="ABC_RecN"/>
    <property type="match status" value="2"/>
</dbReference>
<feature type="coiled-coil region" evidence="10">
    <location>
        <begin position="322"/>
        <end position="363"/>
    </location>
</feature>
<reference evidence="14" key="1">
    <citation type="journal article" date="2019" name="Int. J. Syst. Evol. Microbiol.">
        <title>The Global Catalogue of Microorganisms (GCM) 10K type strain sequencing project: providing services to taxonomists for standard genome sequencing and annotation.</title>
        <authorList>
            <consortium name="The Broad Institute Genomics Platform"/>
            <consortium name="The Broad Institute Genome Sequencing Center for Infectious Disease"/>
            <person name="Wu L."/>
            <person name="Ma J."/>
        </authorList>
    </citation>
    <scope>NUCLEOTIDE SEQUENCE [LARGE SCALE GENOMIC DNA]</scope>
    <source>
        <strain evidence="14">CGMCC 1.10759</strain>
    </source>
</reference>
<keyword evidence="4" id="KW-0547">Nucleotide-binding</keyword>
<dbReference type="Proteomes" id="UP001595904">
    <property type="component" value="Unassembled WGS sequence"/>
</dbReference>
<dbReference type="PANTHER" id="PTHR11059:SF0">
    <property type="entry name" value="DNA REPAIR PROTEIN RECN"/>
    <property type="match status" value="1"/>
</dbReference>
<evidence type="ECO:0000256" key="7">
    <source>
        <dbReference type="ARBA" id="ARBA00023204"/>
    </source>
</evidence>
<keyword evidence="10" id="KW-0175">Coiled coil</keyword>
<dbReference type="PIRSF" id="PIRSF003128">
    <property type="entry name" value="RecN"/>
    <property type="match status" value="1"/>
</dbReference>
<comment type="caution">
    <text evidence="13">The sequence shown here is derived from an EMBL/GenBank/DDBJ whole genome shotgun (WGS) entry which is preliminary data.</text>
</comment>
<accession>A0ABV8SP06</accession>
<protein>
    <recommendedName>
        <fullName evidence="3 9">DNA repair protein RecN</fullName>
    </recommendedName>
    <alternativeName>
        <fullName evidence="8 9">Recombination protein N</fullName>
    </alternativeName>
</protein>
<comment type="similarity">
    <text evidence="2 9">Belongs to the RecN family.</text>
</comment>
<dbReference type="NCBIfam" id="NF008121">
    <property type="entry name" value="PRK10869.1"/>
    <property type="match status" value="1"/>
</dbReference>
<sequence>MLTHIQIRDFAIIDAVELELGPGLTVLTGETGAGKSILVDALLLAAGGRAGAEVVRHGAERAEVSATFAIEKNAAAHAWLNEQSIEHEGECVLRRVISADGRSRAYVNGQTMSVQSLRQLGETLVDVHGQMEYQSLVRRSAQRELLDQSGEHRELLSAVSETWRTLSQVKEERDRAAASAQDREARLELLRYHTSELQALDLKAGEADELGAERTRLSQRGRLASGAREIIQLLREAEDVSAEQAISRALSTARHVGELDPTFAPMARLIDESLIALREGVEAVERYESDLEADPQRQEWVEDRLATMESIARKHRVEVSALLDLQAELQQEFQRLDSLEASMAQIEKRLEDAQKKFTAACDKLTAARKSAAKSLGTNISTLMQTLGMPGGKFQIDVRAAESAGANGADDIEFLVSANPGQPPRPLAKVASGGELSRISLAIQVAAVQTDALAGSLACLVFDEVDAGVGGGVAEIVGRQLRTLGERAQALCVTHLPQVASQAHAHVRVTKLTDGKTTRTALHPLTADERVEEIARMLGGINVTDKAREHAAEMLRPAPAKSAPKAAPVKAAAAGASKASAKAAAPAAKKKPARR</sequence>
<feature type="compositionally biased region" description="Low complexity" evidence="11">
    <location>
        <begin position="556"/>
        <end position="586"/>
    </location>
</feature>
<keyword evidence="7 9" id="KW-0234">DNA repair</keyword>
<dbReference type="PANTHER" id="PTHR11059">
    <property type="entry name" value="DNA REPAIR PROTEIN RECN"/>
    <property type="match status" value="1"/>
</dbReference>
<evidence type="ECO:0000256" key="11">
    <source>
        <dbReference type="SAM" id="MobiDB-lite"/>
    </source>
</evidence>
<dbReference type="Pfam" id="PF02463">
    <property type="entry name" value="SMC_N"/>
    <property type="match status" value="1"/>
</dbReference>
<dbReference type="SUPFAM" id="SSF52540">
    <property type="entry name" value="P-loop containing nucleoside triphosphate hydrolases"/>
    <property type="match status" value="2"/>
</dbReference>
<evidence type="ECO:0000313" key="14">
    <source>
        <dbReference type="Proteomes" id="UP001595904"/>
    </source>
</evidence>
<evidence type="ECO:0000256" key="8">
    <source>
        <dbReference type="ARBA" id="ARBA00033408"/>
    </source>
</evidence>
<name>A0ABV8SP06_9GAMM</name>
<dbReference type="RefSeq" id="WP_380595217.1">
    <property type="nucleotide sequence ID" value="NZ_JBHSDU010000001.1"/>
</dbReference>
<organism evidence="13 14">
    <name type="scientific">Steroidobacter flavus</name>
    <dbReference type="NCBI Taxonomy" id="1842136"/>
    <lineage>
        <taxon>Bacteria</taxon>
        <taxon>Pseudomonadati</taxon>
        <taxon>Pseudomonadota</taxon>
        <taxon>Gammaproteobacteria</taxon>
        <taxon>Steroidobacterales</taxon>
        <taxon>Steroidobacteraceae</taxon>
        <taxon>Steroidobacter</taxon>
    </lineage>
</organism>
<evidence type="ECO:0000256" key="4">
    <source>
        <dbReference type="ARBA" id="ARBA00022741"/>
    </source>
</evidence>
<evidence type="ECO:0000256" key="10">
    <source>
        <dbReference type="SAM" id="Coils"/>
    </source>
</evidence>
<evidence type="ECO:0000259" key="12">
    <source>
        <dbReference type="Pfam" id="PF02463"/>
    </source>
</evidence>
<evidence type="ECO:0000256" key="9">
    <source>
        <dbReference type="PIRNR" id="PIRNR003128"/>
    </source>
</evidence>
<dbReference type="InterPro" id="IPR027417">
    <property type="entry name" value="P-loop_NTPase"/>
</dbReference>
<dbReference type="NCBIfam" id="TIGR00634">
    <property type="entry name" value="recN"/>
    <property type="match status" value="1"/>
</dbReference>
<evidence type="ECO:0000256" key="2">
    <source>
        <dbReference type="ARBA" id="ARBA00009441"/>
    </source>
</evidence>
<dbReference type="InterPro" id="IPR003395">
    <property type="entry name" value="RecF/RecN/SMC_N"/>
</dbReference>
<evidence type="ECO:0000256" key="5">
    <source>
        <dbReference type="ARBA" id="ARBA00022763"/>
    </source>
</evidence>